<organism evidence="14 15">
    <name type="scientific">Caenorhabditis tropicalis</name>
    <dbReference type="NCBI Taxonomy" id="1561998"/>
    <lineage>
        <taxon>Eukaryota</taxon>
        <taxon>Metazoa</taxon>
        <taxon>Ecdysozoa</taxon>
        <taxon>Nematoda</taxon>
        <taxon>Chromadorea</taxon>
        <taxon>Rhabditida</taxon>
        <taxon>Rhabditina</taxon>
        <taxon>Rhabditomorpha</taxon>
        <taxon>Rhabditoidea</taxon>
        <taxon>Rhabditidae</taxon>
        <taxon>Peloderinae</taxon>
        <taxon>Caenorhabditis</taxon>
    </lineage>
</organism>
<keyword evidence="8 12" id="KW-0804">Transcription</keyword>
<dbReference type="Gene3D" id="1.10.287.3490">
    <property type="match status" value="1"/>
</dbReference>
<keyword evidence="5 12" id="KW-0805">Transcription regulation</keyword>
<dbReference type="Pfam" id="PF10280">
    <property type="entry name" value="Med11"/>
    <property type="match status" value="1"/>
</dbReference>
<evidence type="ECO:0000256" key="12">
    <source>
        <dbReference type="RuleBase" id="RU364147"/>
    </source>
</evidence>
<reference evidence="15" key="1">
    <citation type="submission" date="2016-11" db="UniProtKB">
        <authorList>
            <consortium name="WormBaseParasite"/>
        </authorList>
    </citation>
    <scope>IDENTIFICATION</scope>
</reference>
<accession>A0A1I7U374</accession>
<evidence type="ECO:0000256" key="13">
    <source>
        <dbReference type="SAM" id="MobiDB-lite"/>
    </source>
</evidence>
<evidence type="ECO:0000256" key="5">
    <source>
        <dbReference type="ARBA" id="ARBA00023015"/>
    </source>
</evidence>
<keyword evidence="6" id="KW-0175">Coiled coil</keyword>
<dbReference type="InterPro" id="IPR019404">
    <property type="entry name" value="Mediator_Med11"/>
</dbReference>
<evidence type="ECO:0000256" key="9">
    <source>
        <dbReference type="ARBA" id="ARBA00023242"/>
    </source>
</evidence>
<comment type="function">
    <text evidence="11 12">Component of the Mediator complex, a coactivator involved in the regulated transcription of nearly all RNA polymerase II-dependent genes. Mediator functions as a bridge to convey information from gene-specific regulatory proteins to the basal RNA polymerase II transcription machinery. Mediator is recruited to promoters by direct interactions with regulatory proteins and serves as a scaffold for the assembly of a functional pre-initiation complex with RNA polymerase II and the general transcription factors.</text>
</comment>
<dbReference type="GO" id="GO:0006357">
    <property type="term" value="P:regulation of transcription by RNA polymerase II"/>
    <property type="evidence" value="ECO:0007669"/>
    <property type="project" value="InterPro"/>
</dbReference>
<dbReference type="Proteomes" id="UP000095282">
    <property type="component" value="Unplaced"/>
</dbReference>
<dbReference type="GO" id="GO:0016592">
    <property type="term" value="C:mediator complex"/>
    <property type="evidence" value="ECO:0007669"/>
    <property type="project" value="InterPro"/>
</dbReference>
<feature type="region of interest" description="Disordered" evidence="13">
    <location>
        <begin position="145"/>
        <end position="194"/>
    </location>
</feature>
<protein>
    <recommendedName>
        <fullName evidence="4 12">Mediator of RNA polymerase II transcription subunit 11</fullName>
    </recommendedName>
    <alternativeName>
        <fullName evidence="10 12">Mediator complex subunit 11</fullName>
    </alternativeName>
</protein>
<sequence length="194" mass="20928">MESNTADPILSDRINAIVATEKSIDDMMKCAREIIQDLGKEKQIGKNKMEDNANTFKKLITQVENELSAQMQYLSHVCVGSSHQGSTFGVLQNSLLAQSGLSSLHSELATVLKKVDPHLEETTEEEVVNDSENIELIEGLEDAAARLSTSSSLTSPASGRGSGVAPEEGARSSSTSRSQEGSGRRDGEEEEMEQ</sequence>
<proteinExistence type="inferred from homology"/>
<dbReference type="WBParaSite" id="Csp11.Scaffold629.g14394.t1">
    <property type="protein sequence ID" value="Csp11.Scaffold629.g14394.t1"/>
    <property type="gene ID" value="Csp11.Scaffold629.g14394"/>
</dbReference>
<evidence type="ECO:0000256" key="7">
    <source>
        <dbReference type="ARBA" id="ARBA00023159"/>
    </source>
</evidence>
<evidence type="ECO:0000313" key="14">
    <source>
        <dbReference type="Proteomes" id="UP000095282"/>
    </source>
</evidence>
<gene>
    <name evidence="12" type="primary">MED11</name>
</gene>
<dbReference type="STRING" id="1561998.A0A1I7U374"/>
<evidence type="ECO:0000256" key="1">
    <source>
        <dbReference type="ARBA" id="ARBA00004123"/>
    </source>
</evidence>
<evidence type="ECO:0000256" key="10">
    <source>
        <dbReference type="ARBA" id="ARBA00032011"/>
    </source>
</evidence>
<evidence type="ECO:0000313" key="15">
    <source>
        <dbReference type="WBParaSite" id="Csp11.Scaffold629.g14394.t1"/>
    </source>
</evidence>
<dbReference type="eggNOG" id="KOG4057">
    <property type="taxonomic scope" value="Eukaryota"/>
</dbReference>
<keyword evidence="7 12" id="KW-0010">Activator</keyword>
<dbReference type="GO" id="GO:0003712">
    <property type="term" value="F:transcription coregulator activity"/>
    <property type="evidence" value="ECO:0007669"/>
    <property type="project" value="InterPro"/>
</dbReference>
<comment type="similarity">
    <text evidence="2 12">Belongs to the Mediator complex subunit 11 family.</text>
</comment>
<dbReference type="FunFam" id="1.10.287.3490:FF:000005">
    <property type="entry name" value="Mediator of RNA polymerase II transcription subunit 11"/>
    <property type="match status" value="1"/>
</dbReference>
<keyword evidence="14" id="KW-1185">Reference proteome</keyword>
<comment type="subunit">
    <text evidence="3 12">Component of the Mediator complex.</text>
</comment>
<dbReference type="PANTHER" id="PTHR22890">
    <property type="entry name" value="MEDIATOR OF RNA POLYMERASE II TRANSCRIPTION SUBUNIT 11"/>
    <property type="match status" value="1"/>
</dbReference>
<evidence type="ECO:0000256" key="6">
    <source>
        <dbReference type="ARBA" id="ARBA00023054"/>
    </source>
</evidence>
<evidence type="ECO:0000256" key="2">
    <source>
        <dbReference type="ARBA" id="ARBA00008186"/>
    </source>
</evidence>
<dbReference type="AlphaFoldDB" id="A0A1I7U374"/>
<feature type="compositionally biased region" description="Low complexity" evidence="13">
    <location>
        <begin position="145"/>
        <end position="159"/>
    </location>
</feature>
<evidence type="ECO:0000256" key="8">
    <source>
        <dbReference type="ARBA" id="ARBA00023163"/>
    </source>
</evidence>
<comment type="subcellular location">
    <subcellularLocation>
        <location evidence="1 12">Nucleus</location>
    </subcellularLocation>
</comment>
<name>A0A1I7U374_9PELO</name>
<evidence type="ECO:0000256" key="3">
    <source>
        <dbReference type="ARBA" id="ARBA00011837"/>
    </source>
</evidence>
<feature type="compositionally biased region" description="Low complexity" evidence="13">
    <location>
        <begin position="171"/>
        <end position="181"/>
    </location>
</feature>
<evidence type="ECO:0000256" key="11">
    <source>
        <dbReference type="ARBA" id="ARBA00057523"/>
    </source>
</evidence>
<evidence type="ECO:0000256" key="4">
    <source>
        <dbReference type="ARBA" id="ARBA00019621"/>
    </source>
</evidence>
<keyword evidence="9 12" id="KW-0539">Nucleus</keyword>